<proteinExistence type="predicted"/>
<dbReference type="Proteomes" id="UP000254101">
    <property type="component" value="Unassembled WGS sequence"/>
</dbReference>
<sequence>MLRCCVRAKATVGALTIDGVEGSEYRRAVAVEHLLYDEDDGLKPTVQTVEGVSIPLCAEGTRFDE</sequence>
<dbReference type="RefSeq" id="WP_115490393.1">
    <property type="nucleotide sequence ID" value="NZ_JACHWW010000001.1"/>
</dbReference>
<dbReference type="AlphaFoldDB" id="A0A395LGX4"/>
<evidence type="ECO:0000313" key="1">
    <source>
        <dbReference type="EMBL" id="RDS76158.1"/>
    </source>
</evidence>
<name>A0A395LGX4_9SPHN</name>
<comment type="caution">
    <text evidence="1">The sequence shown here is derived from an EMBL/GenBank/DDBJ whole genome shotgun (WGS) entry which is preliminary data.</text>
</comment>
<accession>A0A395LGX4</accession>
<protein>
    <submittedName>
        <fullName evidence="1">Uncharacterized protein</fullName>
    </submittedName>
</protein>
<dbReference type="EMBL" id="QRBB01000001">
    <property type="protein sequence ID" value="RDS76158.1"/>
    <property type="molecule type" value="Genomic_DNA"/>
</dbReference>
<evidence type="ECO:0000313" key="2">
    <source>
        <dbReference type="Proteomes" id="UP000254101"/>
    </source>
</evidence>
<gene>
    <name evidence="1" type="ORF">DL238_00010</name>
</gene>
<reference evidence="1 2" key="1">
    <citation type="submission" date="2018-07" db="EMBL/GenBank/DDBJ databases">
        <title>Erythrobacter nanhaiensis sp. nov., a novel member of the genus Erythrobacter isolated from the South China Sea.</title>
        <authorList>
            <person name="Chen X."/>
            <person name="Liu J."/>
        </authorList>
    </citation>
    <scope>NUCLEOTIDE SEQUENCE [LARGE SCALE GENOMIC DNA]</scope>
    <source>
        <strain evidence="1 2">S-5</strain>
    </source>
</reference>
<keyword evidence="2" id="KW-1185">Reference proteome</keyword>
<organism evidence="1 2">
    <name type="scientific">Alteriqipengyuania lutimaris</name>
    <dbReference type="NCBI Taxonomy" id="1538146"/>
    <lineage>
        <taxon>Bacteria</taxon>
        <taxon>Pseudomonadati</taxon>
        <taxon>Pseudomonadota</taxon>
        <taxon>Alphaproteobacteria</taxon>
        <taxon>Sphingomonadales</taxon>
        <taxon>Erythrobacteraceae</taxon>
        <taxon>Alteriqipengyuania</taxon>
    </lineage>
</organism>